<evidence type="ECO:0000313" key="3">
    <source>
        <dbReference type="Proteomes" id="UP000198741"/>
    </source>
</evidence>
<accession>A0A1H0SJE3</accession>
<dbReference type="RefSeq" id="WP_157695579.1">
    <property type="nucleotide sequence ID" value="NZ_LT629710.1"/>
</dbReference>
<dbReference type="InterPro" id="IPR000871">
    <property type="entry name" value="Beta-lactam_class-A"/>
</dbReference>
<dbReference type="STRING" id="1090615.SAMN04515671_4134"/>
<dbReference type="InterPro" id="IPR045155">
    <property type="entry name" value="Beta-lactam_cat"/>
</dbReference>
<keyword evidence="3" id="KW-1185">Reference proteome</keyword>
<reference evidence="2 3" key="1">
    <citation type="submission" date="2016-10" db="EMBL/GenBank/DDBJ databases">
        <authorList>
            <person name="de Groot N.N."/>
        </authorList>
    </citation>
    <scope>NUCLEOTIDE SEQUENCE [LARGE SCALE GENOMIC DNA]</scope>
    <source>
        <strain evidence="3">P4-7,KCTC 19426,CECT 7604</strain>
    </source>
</reference>
<evidence type="ECO:0000259" key="1">
    <source>
        <dbReference type="Pfam" id="PF13354"/>
    </source>
</evidence>
<dbReference type="GO" id="GO:0008800">
    <property type="term" value="F:beta-lactamase activity"/>
    <property type="evidence" value="ECO:0007669"/>
    <property type="project" value="InterPro"/>
</dbReference>
<protein>
    <submittedName>
        <fullName evidence="2">Beta-lactamase class A</fullName>
    </submittedName>
</protein>
<dbReference type="Proteomes" id="UP000198741">
    <property type="component" value="Chromosome I"/>
</dbReference>
<gene>
    <name evidence="2" type="ORF">SAMN04515671_4134</name>
</gene>
<dbReference type="AlphaFoldDB" id="A0A1H0SJE3"/>
<dbReference type="GO" id="GO:0046677">
    <property type="term" value="P:response to antibiotic"/>
    <property type="evidence" value="ECO:0007669"/>
    <property type="project" value="InterPro"/>
</dbReference>
<dbReference type="OrthoDB" id="3673924at2"/>
<dbReference type="GO" id="GO:0030655">
    <property type="term" value="P:beta-lactam antibiotic catabolic process"/>
    <property type="evidence" value="ECO:0007669"/>
    <property type="project" value="InterPro"/>
</dbReference>
<dbReference type="PANTHER" id="PTHR35333">
    <property type="entry name" value="BETA-LACTAMASE"/>
    <property type="match status" value="1"/>
</dbReference>
<name>A0A1H0SJE3_9ACTN</name>
<sequence length="252" mass="26648">MTGITWSVRVADADTGEVLMDEHPTRTLRTASVGKVLLLVRVAELIESGAIDPARPLRRTPDQLVADSGVWQHLRVDELPVEDLCVLVGMVSDNLATNVLLARVGLPAVAATAAGLGLVRTGLHDRVRDVRTPADPPTLSTGSADELVRLMVGLRPPVTHWLSNGVDLSQVAAGWGLDPLAHQAGDLGLHLVNKTGTDHGVRADVGVLTGPARRIGYAVLANFPGGDQNRATVLERQRALGLRIAGAARGNW</sequence>
<organism evidence="2 3">
    <name type="scientific">Nakamurella panacisegetis</name>
    <dbReference type="NCBI Taxonomy" id="1090615"/>
    <lineage>
        <taxon>Bacteria</taxon>
        <taxon>Bacillati</taxon>
        <taxon>Actinomycetota</taxon>
        <taxon>Actinomycetes</taxon>
        <taxon>Nakamurellales</taxon>
        <taxon>Nakamurellaceae</taxon>
        <taxon>Nakamurella</taxon>
    </lineage>
</organism>
<dbReference type="SUPFAM" id="SSF56601">
    <property type="entry name" value="beta-lactamase/transpeptidase-like"/>
    <property type="match status" value="1"/>
</dbReference>
<dbReference type="InterPro" id="IPR012338">
    <property type="entry name" value="Beta-lactam/transpept-like"/>
</dbReference>
<proteinExistence type="predicted"/>
<dbReference type="PANTHER" id="PTHR35333:SF3">
    <property type="entry name" value="BETA-LACTAMASE-TYPE TRANSPEPTIDASE FOLD CONTAINING PROTEIN"/>
    <property type="match status" value="1"/>
</dbReference>
<feature type="domain" description="Beta-lactamase class A catalytic" evidence="1">
    <location>
        <begin position="7"/>
        <end position="219"/>
    </location>
</feature>
<dbReference type="Gene3D" id="3.40.710.10">
    <property type="entry name" value="DD-peptidase/beta-lactamase superfamily"/>
    <property type="match status" value="1"/>
</dbReference>
<evidence type="ECO:0000313" key="2">
    <source>
        <dbReference type="EMBL" id="SDP41775.1"/>
    </source>
</evidence>
<dbReference type="EMBL" id="LT629710">
    <property type="protein sequence ID" value="SDP41775.1"/>
    <property type="molecule type" value="Genomic_DNA"/>
</dbReference>
<dbReference type="Pfam" id="PF13354">
    <property type="entry name" value="Beta-lactamase2"/>
    <property type="match status" value="1"/>
</dbReference>